<keyword evidence="2" id="KW-1185">Reference proteome</keyword>
<protein>
    <submittedName>
        <fullName evidence="1">Uncharacterized protein</fullName>
    </submittedName>
</protein>
<dbReference type="Proteomes" id="UP000283458">
    <property type="component" value="Unassembled WGS sequence"/>
</dbReference>
<name>A0A418VK01_9PROT</name>
<organism evidence="1 2">
    <name type="scientific">Azospirillum cavernae</name>
    <dbReference type="NCBI Taxonomy" id="2320860"/>
    <lineage>
        <taxon>Bacteria</taxon>
        <taxon>Pseudomonadati</taxon>
        <taxon>Pseudomonadota</taxon>
        <taxon>Alphaproteobacteria</taxon>
        <taxon>Rhodospirillales</taxon>
        <taxon>Azospirillaceae</taxon>
        <taxon>Azospirillum</taxon>
    </lineage>
</organism>
<dbReference type="AlphaFoldDB" id="A0A418VK01"/>
<sequence>MGVAMIWIWGEWLYYDANGGVPLGTPLLLECHDGIFAWAAGGLVGECPHLVGAKAAAEAALGENEDGFVSIGNVVAPIRWFAGRGEPVPFTSPVPKAIRKD</sequence>
<evidence type="ECO:0000313" key="1">
    <source>
        <dbReference type="EMBL" id="RJF76453.1"/>
    </source>
</evidence>
<dbReference type="RefSeq" id="WP_119834301.1">
    <property type="nucleotide sequence ID" value="NZ_QYUL01000008.1"/>
</dbReference>
<dbReference type="OrthoDB" id="9971103at2"/>
<reference evidence="1 2" key="1">
    <citation type="submission" date="2018-09" db="EMBL/GenBank/DDBJ databases">
        <authorList>
            <person name="Zhu H."/>
        </authorList>
    </citation>
    <scope>NUCLEOTIDE SEQUENCE [LARGE SCALE GENOMIC DNA]</scope>
    <source>
        <strain evidence="1 2">K2W22B-5</strain>
    </source>
</reference>
<accession>A0A418VK01</accession>
<gene>
    <name evidence="1" type="ORF">D3877_29145</name>
</gene>
<proteinExistence type="predicted"/>
<dbReference type="EMBL" id="QYUL01000008">
    <property type="protein sequence ID" value="RJF76453.1"/>
    <property type="molecule type" value="Genomic_DNA"/>
</dbReference>
<evidence type="ECO:0000313" key="2">
    <source>
        <dbReference type="Proteomes" id="UP000283458"/>
    </source>
</evidence>
<comment type="caution">
    <text evidence="1">The sequence shown here is derived from an EMBL/GenBank/DDBJ whole genome shotgun (WGS) entry which is preliminary data.</text>
</comment>